<dbReference type="InterPro" id="IPR018378">
    <property type="entry name" value="C-type_lectin_CS"/>
</dbReference>
<dbReference type="PANTHER" id="PTHR45784">
    <property type="entry name" value="C-TYPE LECTIN DOMAIN FAMILY 20 MEMBER A-RELATED"/>
    <property type="match status" value="1"/>
</dbReference>
<dbReference type="PROSITE" id="PS00615">
    <property type="entry name" value="C_TYPE_LECTIN_1"/>
    <property type="match status" value="1"/>
</dbReference>
<accession>A0A672P8B4</accession>
<dbReference type="Pfam" id="PF00059">
    <property type="entry name" value="Lectin_C"/>
    <property type="match status" value="1"/>
</dbReference>
<dbReference type="SUPFAM" id="SSF56436">
    <property type="entry name" value="C-type lectin-like"/>
    <property type="match status" value="1"/>
</dbReference>
<reference evidence="3" key="1">
    <citation type="submission" date="2025-08" db="UniProtKB">
        <authorList>
            <consortium name="Ensembl"/>
        </authorList>
    </citation>
    <scope>IDENTIFICATION</scope>
</reference>
<name>A0A672P8B4_SINGR</name>
<dbReference type="PROSITE" id="PS50041">
    <property type="entry name" value="C_TYPE_LECTIN_2"/>
    <property type="match status" value="1"/>
</dbReference>
<evidence type="ECO:0000259" key="2">
    <source>
        <dbReference type="PROSITE" id="PS50041"/>
    </source>
</evidence>
<protein>
    <recommendedName>
        <fullName evidence="2">C-type lectin domain-containing protein</fullName>
    </recommendedName>
</protein>
<keyword evidence="4" id="KW-1185">Reference proteome</keyword>
<reference evidence="3" key="2">
    <citation type="submission" date="2025-09" db="UniProtKB">
        <authorList>
            <consortium name="Ensembl"/>
        </authorList>
    </citation>
    <scope>IDENTIFICATION</scope>
</reference>
<evidence type="ECO:0000313" key="4">
    <source>
        <dbReference type="Proteomes" id="UP000472262"/>
    </source>
</evidence>
<keyword evidence="1" id="KW-1015">Disulfide bond</keyword>
<dbReference type="InterPro" id="IPR016186">
    <property type="entry name" value="C-type_lectin-like/link_sf"/>
</dbReference>
<dbReference type="OMA" id="DGENHAQ"/>
<dbReference type="PANTHER" id="PTHR45784:SF3">
    <property type="entry name" value="C-TYPE LECTIN DOMAIN FAMILY 4 MEMBER K-LIKE-RELATED"/>
    <property type="match status" value="1"/>
</dbReference>
<dbReference type="InParanoid" id="A0A672P8B4"/>
<dbReference type="InterPro" id="IPR016187">
    <property type="entry name" value="CTDL_fold"/>
</dbReference>
<dbReference type="Gene3D" id="3.10.100.10">
    <property type="entry name" value="Mannose-Binding Protein A, subunit A"/>
    <property type="match status" value="1"/>
</dbReference>
<proteinExistence type="predicted"/>
<organism evidence="3 4">
    <name type="scientific">Sinocyclocheilus grahami</name>
    <name type="common">Dianchi golden-line fish</name>
    <name type="synonym">Barbus grahami</name>
    <dbReference type="NCBI Taxonomy" id="75366"/>
    <lineage>
        <taxon>Eukaryota</taxon>
        <taxon>Metazoa</taxon>
        <taxon>Chordata</taxon>
        <taxon>Craniata</taxon>
        <taxon>Vertebrata</taxon>
        <taxon>Euteleostomi</taxon>
        <taxon>Actinopterygii</taxon>
        <taxon>Neopterygii</taxon>
        <taxon>Teleostei</taxon>
        <taxon>Ostariophysi</taxon>
        <taxon>Cypriniformes</taxon>
        <taxon>Cyprinidae</taxon>
        <taxon>Cyprininae</taxon>
        <taxon>Sinocyclocheilus</taxon>
    </lineage>
</organism>
<dbReference type="SMART" id="SM00034">
    <property type="entry name" value="CLECT"/>
    <property type="match status" value="1"/>
</dbReference>
<evidence type="ECO:0000256" key="1">
    <source>
        <dbReference type="ARBA" id="ARBA00023157"/>
    </source>
</evidence>
<dbReference type="Ensembl" id="ENSSGRT00000063551.1">
    <property type="protein sequence ID" value="ENSSGRP00000059561.1"/>
    <property type="gene ID" value="ENSSGRG00000030960.1"/>
</dbReference>
<evidence type="ECO:0000313" key="3">
    <source>
        <dbReference type="Ensembl" id="ENSSGRP00000059561.1"/>
    </source>
</evidence>
<sequence length="133" mass="15551">MNMYYFVSELKTFAEAQLYCRATYTDLATIENTDDLDTLQTDQVTYTGAWIGLMYPLTIWRWSYNEESLVFESWADGQPNNYGLGEECVAIFNNGAWFDLYCTDSRYFVCYDGENHAQSLFIDGWVKTFIINH</sequence>
<feature type="domain" description="C-type lectin" evidence="2">
    <location>
        <begin position="1"/>
        <end position="111"/>
    </location>
</feature>
<dbReference type="Proteomes" id="UP000472262">
    <property type="component" value="Unassembled WGS sequence"/>
</dbReference>
<dbReference type="AlphaFoldDB" id="A0A672P8B4"/>
<dbReference type="InterPro" id="IPR001304">
    <property type="entry name" value="C-type_lectin-like"/>
</dbReference>